<dbReference type="InterPro" id="IPR000241">
    <property type="entry name" value="RlmKL-like_Mtase"/>
</dbReference>
<dbReference type="Gene3D" id="3.40.50.150">
    <property type="entry name" value="Vaccinia Virus protein VP39"/>
    <property type="match status" value="1"/>
</dbReference>
<protein>
    <submittedName>
        <fullName evidence="2">Putative DNA methylase</fullName>
    </submittedName>
</protein>
<dbReference type="GO" id="GO:0032259">
    <property type="term" value="P:methylation"/>
    <property type="evidence" value="ECO:0007669"/>
    <property type="project" value="UniProtKB-KW"/>
</dbReference>
<dbReference type="InterPro" id="IPR029063">
    <property type="entry name" value="SAM-dependent_MTases_sf"/>
</dbReference>
<evidence type="ECO:0000313" key="2">
    <source>
        <dbReference type="EMBL" id="EKE27529.1"/>
    </source>
</evidence>
<name>K2GBG5_9BACT</name>
<dbReference type="GO" id="GO:0008168">
    <property type="term" value="F:methyltransferase activity"/>
    <property type="evidence" value="ECO:0007669"/>
    <property type="project" value="UniProtKB-KW"/>
</dbReference>
<evidence type="ECO:0000259" key="1">
    <source>
        <dbReference type="Pfam" id="PF01170"/>
    </source>
</evidence>
<comment type="caution">
    <text evidence="2">The sequence shown here is derived from an EMBL/GenBank/DDBJ whole genome shotgun (WGS) entry which is preliminary data.</text>
</comment>
<dbReference type="EMBL" id="AMFJ01000470">
    <property type="protein sequence ID" value="EKE27529.1"/>
    <property type="molecule type" value="Genomic_DNA"/>
</dbReference>
<feature type="domain" description="Ribosomal RNA large subunit methyltransferase K/L-like methyltransferase" evidence="1">
    <location>
        <begin position="186"/>
        <end position="227"/>
    </location>
</feature>
<dbReference type="AlphaFoldDB" id="K2GBG5"/>
<dbReference type="Pfam" id="PF01170">
    <property type="entry name" value="UPF0020"/>
    <property type="match status" value="1"/>
</dbReference>
<organism evidence="2">
    <name type="scientific">uncultured bacterium</name>
    <name type="common">gcode 4</name>
    <dbReference type="NCBI Taxonomy" id="1234023"/>
    <lineage>
        <taxon>Bacteria</taxon>
        <taxon>environmental samples</taxon>
    </lineage>
</organism>
<keyword evidence="2" id="KW-0808">Transferase</keyword>
<keyword evidence="2" id="KW-0489">Methyltransferase</keyword>
<dbReference type="CDD" id="cd02440">
    <property type="entry name" value="AdoMet_MTases"/>
    <property type="match status" value="1"/>
</dbReference>
<reference evidence="2" key="1">
    <citation type="journal article" date="2012" name="Science">
        <title>Fermentation, hydrogen, and sulfur metabolism in multiple uncultivated bacterial phyla.</title>
        <authorList>
            <person name="Wrighton K.C."/>
            <person name="Thomas B.C."/>
            <person name="Sharon I."/>
            <person name="Miller C.S."/>
            <person name="Castelle C.J."/>
            <person name="VerBerkmoes N.C."/>
            <person name="Wilkins M.J."/>
            <person name="Hettich R.L."/>
            <person name="Lipton M.S."/>
            <person name="Williams K.H."/>
            <person name="Long P.E."/>
            <person name="Banfield J.F."/>
        </authorList>
    </citation>
    <scope>NUCLEOTIDE SEQUENCE [LARGE SCALE GENOMIC DNA]</scope>
</reference>
<gene>
    <name evidence="2" type="ORF">ACD_3C00196G0022</name>
</gene>
<sequence length="393" mass="47990">MICFVLWREFRLSIAELKAYFPDSECLFAEREVAIFDKIDREEVKAGFVKLGWTVKAFEILKEIDSEKEFNKHAIDFISAKAWKYEWKFTFALAQYWTQKDLFTYGIQIKKEARKTTETNIRFVNKNSSNINAAVFKKELWADWSELNLLWVWERFFIWETIAYQDVDEYSKRDYSKERDMQVWMLPPKLAQMMINISWKETKWIYDPFCGLWTILIESILWEKKEIYWSDLNEDMVKASSKNIALYLDKSITFQVFKQDAGKIEGVGFLKDKSRIAIVTEWYLGSIMTRWHVTEDKILEERRKLARIYDWFFYWLQRLNFKWKIVISFPFWQFKWKYLYFEEIYSILKKYGFAPLKLLPDESEYKETKTWSLLYHRPNQQVWREIFCLQSSK</sequence>
<proteinExistence type="predicted"/>
<dbReference type="SUPFAM" id="SSF53335">
    <property type="entry name" value="S-adenosyl-L-methionine-dependent methyltransferases"/>
    <property type="match status" value="1"/>
</dbReference>
<accession>K2GBG5</accession>